<dbReference type="GeneID" id="5546744"/>
<feature type="compositionally biased region" description="Polar residues" evidence="1">
    <location>
        <begin position="33"/>
        <end position="55"/>
    </location>
</feature>
<protein>
    <submittedName>
        <fullName evidence="2">Uncharacterized protein</fullName>
    </submittedName>
</protein>
<proteinExistence type="predicted"/>
<dbReference type="EMBL" id="DS480389">
    <property type="protein sequence ID" value="EDO18456.1"/>
    <property type="molecule type" value="Genomic_DNA"/>
</dbReference>
<evidence type="ECO:0000256" key="1">
    <source>
        <dbReference type="SAM" id="MobiDB-lite"/>
    </source>
</evidence>
<feature type="non-terminal residue" evidence="2">
    <location>
        <position position="248"/>
    </location>
</feature>
<dbReference type="KEGG" id="vpo:Kpol_1032p50"/>
<accession>A7TH04</accession>
<dbReference type="Proteomes" id="UP000000267">
    <property type="component" value="Unassembled WGS sequence"/>
</dbReference>
<organism evidence="3">
    <name type="scientific">Vanderwaltozyma polyspora (strain ATCC 22028 / DSM 70294 / BCRC 21397 / CBS 2163 / NBRC 10782 / NRRL Y-8283 / UCD 57-17)</name>
    <name type="common">Kluyveromyces polysporus</name>
    <dbReference type="NCBI Taxonomy" id="436907"/>
    <lineage>
        <taxon>Eukaryota</taxon>
        <taxon>Fungi</taxon>
        <taxon>Dikarya</taxon>
        <taxon>Ascomycota</taxon>
        <taxon>Saccharomycotina</taxon>
        <taxon>Saccharomycetes</taxon>
        <taxon>Saccharomycetales</taxon>
        <taxon>Saccharomycetaceae</taxon>
        <taxon>Vanderwaltozyma</taxon>
    </lineage>
</organism>
<dbReference type="AlphaFoldDB" id="A7TH04"/>
<dbReference type="HOGENOM" id="CLU_1122411_0_0_1"/>
<sequence>MGKNSRSPSVNGSLPSPSAKSINKWKIPHYYKRSQSQHSNQTSKEGDSNVSTPVPNVNLVASPKKVILDPIGNNRGTLSKQKKSSKKNGRMVFVNYTVQDTISENELAIESQDMLSSQQFASNLTVPTDLPVGKNNSRRNMLKIFGSTKNSPISGANSMGNMSNTSTPSNVPLEVEKMDMPNQLLPASYEQLQLPHQNLPIIVNTASYSNDSINDSISSGSPTIIEQTMGPQAVKMEDKPKPLPPVCN</sequence>
<reference evidence="2 3" key="1">
    <citation type="journal article" date="2007" name="Proc. Natl. Acad. Sci. U.S.A.">
        <title>Independent sorting-out of thousands of duplicated gene pairs in two yeast species descended from a whole-genome duplication.</title>
        <authorList>
            <person name="Scannell D.R."/>
            <person name="Frank A.C."/>
            <person name="Conant G.C."/>
            <person name="Byrne K.P."/>
            <person name="Woolfit M."/>
            <person name="Wolfe K.H."/>
        </authorList>
    </citation>
    <scope>NUCLEOTIDE SEQUENCE [LARGE SCALE GENOMIC DNA]</scope>
    <source>
        <strain evidence="3">ATCC 22028 / DSM 70294 / BCRC 21397 / CBS 2163 / NBRC 10782 / NRRL Y-8283 / UCD 57-17</strain>
    </source>
</reference>
<feature type="compositionally biased region" description="Polar residues" evidence="1">
    <location>
        <begin position="1"/>
        <end position="21"/>
    </location>
</feature>
<feature type="region of interest" description="Disordered" evidence="1">
    <location>
        <begin position="68"/>
        <end position="87"/>
    </location>
</feature>
<keyword evidence="3" id="KW-1185">Reference proteome</keyword>
<feature type="region of interest" description="Disordered" evidence="1">
    <location>
        <begin position="1"/>
        <end position="58"/>
    </location>
</feature>
<gene>
    <name evidence="2" type="ORF">Kpol_1032p50</name>
</gene>
<dbReference type="RefSeq" id="XP_001646314.1">
    <property type="nucleotide sequence ID" value="XM_001646264.1"/>
</dbReference>
<evidence type="ECO:0000313" key="2">
    <source>
        <dbReference type="EMBL" id="EDO18456.1"/>
    </source>
</evidence>
<dbReference type="OrthoDB" id="4069723at2759"/>
<feature type="region of interest" description="Disordered" evidence="1">
    <location>
        <begin position="147"/>
        <end position="167"/>
    </location>
</feature>
<evidence type="ECO:0000313" key="3">
    <source>
        <dbReference type="Proteomes" id="UP000000267"/>
    </source>
</evidence>
<name>A7TH04_VANPO</name>